<evidence type="ECO:0000313" key="4">
    <source>
        <dbReference type="EMBL" id="CAE8593009.1"/>
    </source>
</evidence>
<dbReference type="EMBL" id="CAJNNV010006044">
    <property type="protein sequence ID" value="CAE8593009.1"/>
    <property type="molecule type" value="Genomic_DNA"/>
</dbReference>
<evidence type="ECO:0000256" key="2">
    <source>
        <dbReference type="SAM" id="Phobius"/>
    </source>
</evidence>
<keyword evidence="3" id="KW-0732">Signal</keyword>
<keyword evidence="5" id="KW-1185">Reference proteome</keyword>
<accession>A0A813E2I1</accession>
<organism evidence="4 5">
    <name type="scientific">Polarella glacialis</name>
    <name type="common">Dinoflagellate</name>
    <dbReference type="NCBI Taxonomy" id="89957"/>
    <lineage>
        <taxon>Eukaryota</taxon>
        <taxon>Sar</taxon>
        <taxon>Alveolata</taxon>
        <taxon>Dinophyceae</taxon>
        <taxon>Suessiales</taxon>
        <taxon>Suessiaceae</taxon>
        <taxon>Polarella</taxon>
    </lineage>
</organism>
<evidence type="ECO:0000313" key="5">
    <source>
        <dbReference type="Proteomes" id="UP000654075"/>
    </source>
</evidence>
<protein>
    <recommendedName>
        <fullName evidence="6">Transmembrane protein 107</fullName>
    </recommendedName>
</protein>
<evidence type="ECO:0000256" key="1">
    <source>
        <dbReference type="SAM" id="MobiDB-lite"/>
    </source>
</evidence>
<feature type="chain" id="PRO_5032631036" description="Transmembrane protein 107" evidence="3">
    <location>
        <begin position="27"/>
        <end position="129"/>
    </location>
</feature>
<keyword evidence="2" id="KW-0812">Transmembrane</keyword>
<feature type="signal peptide" evidence="3">
    <location>
        <begin position="1"/>
        <end position="26"/>
    </location>
</feature>
<gene>
    <name evidence="4" type="ORF">PGLA1383_LOCUS11623</name>
</gene>
<feature type="non-terminal residue" evidence="4">
    <location>
        <position position="1"/>
    </location>
</feature>
<comment type="caution">
    <text evidence="4">The sequence shown here is derived from an EMBL/GenBank/DDBJ whole genome shotgun (WGS) entry which is preliminary data.</text>
</comment>
<keyword evidence="2" id="KW-0472">Membrane</keyword>
<feature type="region of interest" description="Disordered" evidence="1">
    <location>
        <begin position="75"/>
        <end position="129"/>
    </location>
</feature>
<feature type="compositionally biased region" description="Basic and acidic residues" evidence="1">
    <location>
        <begin position="109"/>
        <end position="129"/>
    </location>
</feature>
<keyword evidence="2" id="KW-1133">Transmembrane helix</keyword>
<evidence type="ECO:0008006" key="6">
    <source>
        <dbReference type="Google" id="ProtNLM"/>
    </source>
</evidence>
<dbReference type="AlphaFoldDB" id="A0A813E2I1"/>
<proteinExistence type="predicted"/>
<sequence length="129" mass="13730">MAGGASWQLPTAALLCALACVALVAGEVMTGHHDLFEDANGVLLLGPLGLVDLDYWVPPCCCLGALFLLLKRRSSGGEARGSGSKVSAEQYDDSSYRQSSKVTLPIRNRRSEGRQLAETSEGKNNRGCF</sequence>
<dbReference type="Proteomes" id="UP000654075">
    <property type="component" value="Unassembled WGS sequence"/>
</dbReference>
<reference evidence="4" key="1">
    <citation type="submission" date="2021-02" db="EMBL/GenBank/DDBJ databases">
        <authorList>
            <person name="Dougan E. K."/>
            <person name="Rhodes N."/>
            <person name="Thang M."/>
            <person name="Chan C."/>
        </authorList>
    </citation>
    <scope>NUCLEOTIDE SEQUENCE</scope>
</reference>
<evidence type="ECO:0000256" key="3">
    <source>
        <dbReference type="SAM" id="SignalP"/>
    </source>
</evidence>
<name>A0A813E2I1_POLGL</name>
<feature type="transmembrane region" description="Helical" evidence="2">
    <location>
        <begin position="53"/>
        <end position="70"/>
    </location>
</feature>